<evidence type="ECO:0000313" key="3">
    <source>
        <dbReference type="Proteomes" id="UP000642993"/>
    </source>
</evidence>
<reference evidence="2" key="1">
    <citation type="submission" date="2020-09" db="EMBL/GenBank/DDBJ databases">
        <title>Hoyosella lacisalsi sp. nov., a halotolerant actinobacterium isolated from soil of Lake Gudzhirganskoe.</title>
        <authorList>
            <person name="Yang Q."/>
            <person name="Guo P.Y."/>
            <person name="Liu S.W."/>
            <person name="Li F.N."/>
            <person name="Sun C.H."/>
        </authorList>
    </citation>
    <scope>NUCLEOTIDE SEQUENCE</scope>
    <source>
        <strain evidence="2">G463</strain>
    </source>
</reference>
<name>A0A927JBD6_9ACTN</name>
<dbReference type="EMBL" id="JACYWE010000003">
    <property type="protein sequence ID" value="MBD8506050.1"/>
    <property type="molecule type" value="Genomic_DNA"/>
</dbReference>
<keyword evidence="1" id="KW-1133">Transmembrane helix</keyword>
<sequence>MSRNPESIERDIERAREQLASTLDELVVRADPRRAVDTVKARVVAKSEEPEVRMAVAGVGVLFVLFVLWRIFR</sequence>
<evidence type="ECO:0000313" key="2">
    <source>
        <dbReference type="EMBL" id="MBD8506050.1"/>
    </source>
</evidence>
<accession>A0A927JBD6</accession>
<evidence type="ECO:0000256" key="1">
    <source>
        <dbReference type="SAM" id="Phobius"/>
    </source>
</evidence>
<dbReference type="Proteomes" id="UP000642993">
    <property type="component" value="Unassembled WGS sequence"/>
</dbReference>
<gene>
    <name evidence="2" type="ORF">HT102_06085</name>
</gene>
<dbReference type="RefSeq" id="WP_192038530.1">
    <property type="nucleotide sequence ID" value="NZ_JACYWE010000003.1"/>
</dbReference>
<keyword evidence="1" id="KW-0812">Transmembrane</keyword>
<proteinExistence type="predicted"/>
<keyword evidence="3" id="KW-1185">Reference proteome</keyword>
<comment type="caution">
    <text evidence="2">The sequence shown here is derived from an EMBL/GenBank/DDBJ whole genome shotgun (WGS) entry which is preliminary data.</text>
</comment>
<dbReference type="InterPro" id="IPR022062">
    <property type="entry name" value="DUF3618"/>
</dbReference>
<protein>
    <submittedName>
        <fullName evidence="2">DUF3618 domain-containing protein</fullName>
    </submittedName>
</protein>
<dbReference type="Pfam" id="PF12277">
    <property type="entry name" value="DUF3618"/>
    <property type="match status" value="1"/>
</dbReference>
<keyword evidence="1" id="KW-0472">Membrane</keyword>
<feature type="transmembrane region" description="Helical" evidence="1">
    <location>
        <begin position="52"/>
        <end position="72"/>
    </location>
</feature>
<organism evidence="2 3">
    <name type="scientific">Lolliginicoccus lacisalsi</name>
    <dbReference type="NCBI Taxonomy" id="2742202"/>
    <lineage>
        <taxon>Bacteria</taxon>
        <taxon>Bacillati</taxon>
        <taxon>Actinomycetota</taxon>
        <taxon>Actinomycetes</taxon>
        <taxon>Mycobacteriales</taxon>
        <taxon>Hoyosellaceae</taxon>
        <taxon>Lolliginicoccus</taxon>
    </lineage>
</organism>
<dbReference type="AlphaFoldDB" id="A0A927JBD6"/>